<proteinExistence type="predicted"/>
<dbReference type="PANTHER" id="PTHR35525:SF3">
    <property type="entry name" value="BLL6575 PROTEIN"/>
    <property type="match status" value="1"/>
</dbReference>
<protein>
    <recommendedName>
        <fullName evidence="1">Zinc finger CGNR domain-containing protein</fullName>
    </recommendedName>
</protein>
<dbReference type="PANTHER" id="PTHR35525">
    <property type="entry name" value="BLL6575 PROTEIN"/>
    <property type="match status" value="1"/>
</dbReference>
<evidence type="ECO:0000313" key="2">
    <source>
        <dbReference type="EMBL" id="MQY16170.1"/>
    </source>
</evidence>
<dbReference type="EMBL" id="WEGJ01000046">
    <property type="protein sequence ID" value="MQY16170.1"/>
    <property type="molecule type" value="Genomic_DNA"/>
</dbReference>
<name>A0A7K0CRX2_9ACTN</name>
<accession>A0A7K0CRX2</accession>
<comment type="caution">
    <text evidence="2">The sequence shown here is derived from an EMBL/GenBank/DDBJ whole genome shotgun (WGS) entry which is preliminary data.</text>
</comment>
<dbReference type="Pfam" id="PF07336">
    <property type="entry name" value="ABATE"/>
    <property type="match status" value="1"/>
</dbReference>
<dbReference type="SUPFAM" id="SSF160904">
    <property type="entry name" value="Jann2411-like"/>
    <property type="match status" value="1"/>
</dbReference>
<gene>
    <name evidence="2" type="ORF">SRB5_63640</name>
</gene>
<evidence type="ECO:0000259" key="1">
    <source>
        <dbReference type="Pfam" id="PF11706"/>
    </source>
</evidence>
<dbReference type="Pfam" id="PF11706">
    <property type="entry name" value="zf-CGNR"/>
    <property type="match status" value="1"/>
</dbReference>
<dbReference type="Proteomes" id="UP000466345">
    <property type="component" value="Unassembled WGS sequence"/>
</dbReference>
<dbReference type="InterPro" id="IPR021005">
    <property type="entry name" value="Znf_CGNR"/>
</dbReference>
<keyword evidence="3" id="KW-1185">Reference proteome</keyword>
<reference evidence="2 3" key="1">
    <citation type="submission" date="2019-10" db="EMBL/GenBank/DDBJ databases">
        <title>Streptomyces smaragdinus sp. nov. and Streptomyces fabii sp. nov., isolated from the gut of fungus growing-termite Macrotermes natalensis.</title>
        <authorList>
            <person name="Schwitalla J."/>
            <person name="Benndorf R."/>
            <person name="Martin K."/>
            <person name="De Beer W."/>
            <person name="Kaster A.-K."/>
            <person name="Vollmers J."/>
            <person name="Poulsen M."/>
            <person name="Beemelmanns C."/>
        </authorList>
    </citation>
    <scope>NUCLEOTIDE SEQUENCE [LARGE SCALE GENOMIC DNA]</scope>
    <source>
        <strain evidence="2 3">RB5</strain>
    </source>
</reference>
<dbReference type="InterPro" id="IPR010852">
    <property type="entry name" value="ABATE"/>
</dbReference>
<dbReference type="Gene3D" id="1.10.3300.10">
    <property type="entry name" value="Jann2411-like domain"/>
    <property type="match status" value="1"/>
</dbReference>
<dbReference type="AlphaFoldDB" id="A0A7K0CRX2"/>
<dbReference type="RefSeq" id="WP_323378816.1">
    <property type="nucleotide sequence ID" value="NZ_WEGJ01000046.1"/>
</dbReference>
<feature type="domain" description="Zinc finger CGNR" evidence="1">
    <location>
        <begin position="143"/>
        <end position="183"/>
    </location>
</feature>
<evidence type="ECO:0000313" key="3">
    <source>
        <dbReference type="Proteomes" id="UP000466345"/>
    </source>
</evidence>
<organism evidence="2 3">
    <name type="scientific">Streptomyces smaragdinus</name>
    <dbReference type="NCBI Taxonomy" id="2585196"/>
    <lineage>
        <taxon>Bacteria</taxon>
        <taxon>Bacillati</taxon>
        <taxon>Actinomycetota</taxon>
        <taxon>Actinomycetes</taxon>
        <taxon>Kitasatosporales</taxon>
        <taxon>Streptomycetaceae</taxon>
        <taxon>Streptomyces</taxon>
    </lineage>
</organism>
<dbReference type="InterPro" id="IPR023286">
    <property type="entry name" value="ABATE_dom_sf"/>
</dbReference>
<sequence>MDLLTGEPLALDLLNTRAHTPDGDIDALDDPRDFAAWLEAQAHRLTPPDGPLVAADLTAVRRLREHVEDAVERAREGRPPHMESIEAVNRAVRAAPAHRMLTTGTDGALVARQVREGAERPQLLAQLADAAVDLLTDPGITKVRRCEAPDCRMLFLPAHPRRRWCSAARCGNRVRVRRYYRRHSEGA</sequence>